<evidence type="ECO:0000313" key="1">
    <source>
        <dbReference type="EMBL" id="KAH6947608.1"/>
    </source>
</evidence>
<reference evidence="1" key="1">
    <citation type="submission" date="2020-05" db="EMBL/GenBank/DDBJ databases">
        <title>Large-scale comparative analyses of tick genomes elucidate their genetic diversity and vector capacities.</title>
        <authorList>
            <person name="Jia N."/>
            <person name="Wang J."/>
            <person name="Shi W."/>
            <person name="Du L."/>
            <person name="Sun Y."/>
            <person name="Zhan W."/>
            <person name="Jiang J."/>
            <person name="Wang Q."/>
            <person name="Zhang B."/>
            <person name="Ji P."/>
            <person name="Sakyi L.B."/>
            <person name="Cui X."/>
            <person name="Yuan T."/>
            <person name="Jiang B."/>
            <person name="Yang W."/>
            <person name="Lam T.T.-Y."/>
            <person name="Chang Q."/>
            <person name="Ding S."/>
            <person name="Wang X."/>
            <person name="Zhu J."/>
            <person name="Ruan X."/>
            <person name="Zhao L."/>
            <person name="Wei J."/>
            <person name="Que T."/>
            <person name="Du C."/>
            <person name="Cheng J."/>
            <person name="Dai P."/>
            <person name="Han X."/>
            <person name="Huang E."/>
            <person name="Gao Y."/>
            <person name="Liu J."/>
            <person name="Shao H."/>
            <person name="Ye R."/>
            <person name="Li L."/>
            <person name="Wei W."/>
            <person name="Wang X."/>
            <person name="Wang C."/>
            <person name="Yang T."/>
            <person name="Huo Q."/>
            <person name="Li W."/>
            <person name="Guo W."/>
            <person name="Chen H."/>
            <person name="Zhou L."/>
            <person name="Ni X."/>
            <person name="Tian J."/>
            <person name="Zhou Y."/>
            <person name="Sheng Y."/>
            <person name="Liu T."/>
            <person name="Pan Y."/>
            <person name="Xia L."/>
            <person name="Li J."/>
            <person name="Zhao F."/>
            <person name="Cao W."/>
        </authorList>
    </citation>
    <scope>NUCLEOTIDE SEQUENCE</scope>
    <source>
        <strain evidence="1">Hyas-2018</strain>
    </source>
</reference>
<accession>A0ACB7TKL6</accession>
<comment type="caution">
    <text evidence="1">The sequence shown here is derived from an EMBL/GenBank/DDBJ whole genome shotgun (WGS) entry which is preliminary data.</text>
</comment>
<dbReference type="EMBL" id="CM023481">
    <property type="protein sequence ID" value="KAH6947608.1"/>
    <property type="molecule type" value="Genomic_DNA"/>
</dbReference>
<evidence type="ECO:0000313" key="2">
    <source>
        <dbReference type="Proteomes" id="UP000821845"/>
    </source>
</evidence>
<name>A0ACB7TKL6_HYAAI</name>
<dbReference type="Proteomes" id="UP000821845">
    <property type="component" value="Chromosome 1"/>
</dbReference>
<sequence>MPSSNSSQFLIAVLHTWAVLALVSTKTEALMVRPGKGARCSVAQVHLGDARILWRLGVTYLALRIDYRLSWLPRRSTLRSAPCTRLSSPAISPAVTAYVTHGEAVHPLPTGSWKHPSHWHIAYPTATPTSHPSVYRASRSRQVPLRYMCNGASCHLNDARAPCKAPAFLWMAVILDMGSSTAACIAPSLQNTCCLPVHASSTAAETVGLYLTIDLLAKEPPRTPVAVYCEGSAARNATTWEHY</sequence>
<organism evidence="1 2">
    <name type="scientific">Hyalomma asiaticum</name>
    <name type="common">Tick</name>
    <dbReference type="NCBI Taxonomy" id="266040"/>
    <lineage>
        <taxon>Eukaryota</taxon>
        <taxon>Metazoa</taxon>
        <taxon>Ecdysozoa</taxon>
        <taxon>Arthropoda</taxon>
        <taxon>Chelicerata</taxon>
        <taxon>Arachnida</taxon>
        <taxon>Acari</taxon>
        <taxon>Parasitiformes</taxon>
        <taxon>Ixodida</taxon>
        <taxon>Ixodoidea</taxon>
        <taxon>Ixodidae</taxon>
        <taxon>Hyalomminae</taxon>
        <taxon>Hyalomma</taxon>
    </lineage>
</organism>
<protein>
    <submittedName>
        <fullName evidence="1">Uncharacterized protein</fullName>
    </submittedName>
</protein>
<gene>
    <name evidence="1" type="ORF">HPB50_020185</name>
</gene>
<keyword evidence="2" id="KW-1185">Reference proteome</keyword>
<proteinExistence type="predicted"/>